<comment type="cofactor">
    <cofactor evidence="1 7 8">
        <name>pyridoxal 5'-phosphate</name>
        <dbReference type="ChEBI" id="CHEBI:597326"/>
    </cofactor>
</comment>
<dbReference type="OrthoDB" id="10254570at2759"/>
<keyword evidence="3 8" id="KW-0456">Lyase</keyword>
<gene>
    <name evidence="10" type="ORF">DEBURN_LOCUS1534</name>
</gene>
<keyword evidence="9" id="KW-0812">Transmembrane</keyword>
<dbReference type="EC" id="4.1.2.27" evidence="5"/>
<evidence type="ECO:0000256" key="9">
    <source>
        <dbReference type="SAM" id="Phobius"/>
    </source>
</evidence>
<comment type="caution">
    <text evidence="10">The sequence shown here is derived from an EMBL/GenBank/DDBJ whole genome shotgun (WGS) entry which is preliminary data.</text>
</comment>
<dbReference type="GO" id="GO:0016020">
    <property type="term" value="C:membrane"/>
    <property type="evidence" value="ECO:0007669"/>
    <property type="project" value="GOC"/>
</dbReference>
<dbReference type="PANTHER" id="PTHR42735:SF6">
    <property type="entry name" value="SPHINGOSINE-1-PHOSPHATE LYASE 1"/>
    <property type="match status" value="1"/>
</dbReference>
<feature type="transmembrane region" description="Helical" evidence="9">
    <location>
        <begin position="16"/>
        <end position="39"/>
    </location>
</feature>
<dbReference type="Proteomes" id="UP000789706">
    <property type="component" value="Unassembled WGS sequence"/>
</dbReference>
<dbReference type="GO" id="GO:0030170">
    <property type="term" value="F:pyridoxal phosphate binding"/>
    <property type="evidence" value="ECO:0007669"/>
    <property type="project" value="InterPro"/>
</dbReference>
<dbReference type="GO" id="GO:0008117">
    <property type="term" value="F:sphinganine-1-phosphate aldolase activity"/>
    <property type="evidence" value="ECO:0007669"/>
    <property type="project" value="UniProtKB-EC"/>
</dbReference>
<evidence type="ECO:0000256" key="4">
    <source>
        <dbReference type="ARBA" id="ARBA00038302"/>
    </source>
</evidence>
<dbReference type="Gene3D" id="6.10.140.2150">
    <property type="match status" value="1"/>
</dbReference>
<dbReference type="SUPFAM" id="SSF53383">
    <property type="entry name" value="PLP-dependent transferases"/>
    <property type="match status" value="1"/>
</dbReference>
<evidence type="ECO:0000256" key="3">
    <source>
        <dbReference type="ARBA" id="ARBA00023239"/>
    </source>
</evidence>
<dbReference type="Pfam" id="PF00282">
    <property type="entry name" value="Pyridoxal_deC"/>
    <property type="match status" value="1"/>
</dbReference>
<keyword evidence="11" id="KW-1185">Reference proteome</keyword>
<evidence type="ECO:0000256" key="1">
    <source>
        <dbReference type="ARBA" id="ARBA00001933"/>
    </source>
</evidence>
<protein>
    <recommendedName>
        <fullName evidence="5">sphinganine-1-phosphate aldolase</fullName>
        <ecNumber evidence="5">4.1.2.27</ecNumber>
    </recommendedName>
    <alternativeName>
        <fullName evidence="6">Sphingosine-1-phosphate aldolase</fullName>
    </alternativeName>
</protein>
<evidence type="ECO:0000256" key="2">
    <source>
        <dbReference type="ARBA" id="ARBA00022898"/>
    </source>
</evidence>
<evidence type="ECO:0000256" key="7">
    <source>
        <dbReference type="PIRSR" id="PIRSR602129-50"/>
    </source>
</evidence>
<dbReference type="AlphaFoldDB" id="A0A9N8V8M8"/>
<dbReference type="Gene3D" id="3.40.640.10">
    <property type="entry name" value="Type I PLP-dependent aspartate aminotransferase-like (Major domain)"/>
    <property type="match status" value="1"/>
</dbReference>
<comment type="similarity">
    <text evidence="4">Belongs to the group II decarboxylase family. Sphingosine-1-phosphate lyase subfamily.</text>
</comment>
<reference evidence="10" key="1">
    <citation type="submission" date="2021-06" db="EMBL/GenBank/DDBJ databases">
        <authorList>
            <person name="Kallberg Y."/>
            <person name="Tangrot J."/>
            <person name="Rosling A."/>
        </authorList>
    </citation>
    <scope>NUCLEOTIDE SEQUENCE</scope>
    <source>
        <strain evidence="10">AZ414A</strain>
    </source>
</reference>
<dbReference type="InterPro" id="IPR002129">
    <property type="entry name" value="PyrdxlP-dep_de-COase"/>
</dbReference>
<evidence type="ECO:0000256" key="8">
    <source>
        <dbReference type="RuleBase" id="RU000382"/>
    </source>
</evidence>
<accession>A0A9N8V8M8</accession>
<dbReference type="InterPro" id="IPR015424">
    <property type="entry name" value="PyrdxlP-dep_Trfase"/>
</dbReference>
<proteinExistence type="inferred from homology"/>
<evidence type="ECO:0000256" key="6">
    <source>
        <dbReference type="ARBA" id="ARBA00042568"/>
    </source>
</evidence>
<dbReference type="GO" id="GO:0019752">
    <property type="term" value="P:carboxylic acid metabolic process"/>
    <property type="evidence" value="ECO:0007669"/>
    <property type="project" value="InterPro"/>
</dbReference>
<keyword evidence="2 7" id="KW-0663">Pyridoxal phosphate</keyword>
<name>A0A9N8V8M8_9GLOM</name>
<feature type="modified residue" description="N6-(pyridoxal phosphate)lysine" evidence="7">
    <location>
        <position position="313"/>
    </location>
</feature>
<dbReference type="Gene3D" id="3.90.1150.10">
    <property type="entry name" value="Aspartate Aminotransferase, domain 1"/>
    <property type="match status" value="1"/>
</dbReference>
<dbReference type="InterPro" id="IPR050477">
    <property type="entry name" value="GrpII_AminoAcid_Decarb"/>
</dbReference>
<evidence type="ECO:0000256" key="5">
    <source>
        <dbReference type="ARBA" id="ARBA00038965"/>
    </source>
</evidence>
<dbReference type="GO" id="GO:0030149">
    <property type="term" value="P:sphingolipid catabolic process"/>
    <property type="evidence" value="ECO:0007669"/>
    <property type="project" value="TreeGrafter"/>
</dbReference>
<keyword evidence="9" id="KW-0472">Membrane</keyword>
<evidence type="ECO:0000313" key="11">
    <source>
        <dbReference type="Proteomes" id="UP000789706"/>
    </source>
</evidence>
<dbReference type="InterPro" id="IPR015422">
    <property type="entry name" value="PyrdxlP-dep_Trfase_small"/>
</dbReference>
<dbReference type="EMBL" id="CAJVPK010000069">
    <property type="protein sequence ID" value="CAG8442271.1"/>
    <property type="molecule type" value="Genomic_DNA"/>
</dbReference>
<sequence>MSTETKTFLKFSIPQIILMVINSSHLTLLKNIIFIFVMYRYGRILFNKLVIQGVRRTLYDLYKIVGSKLIKVIKSTPSGKAKIQGELDKAIKGIEEKFALKEEEGIPRYIELPNIGFDDQKLREELKRQDNNGRVSGTVYHGGREHSKMISEAYAMFSNTNPLHAEIFPGVRKMEAEVVSMVLKLYNAPSSAGGTTTSGGTESILMACRAYHTIHAAFDKAADYFNIKIVHIPIDPITCRVDIIAGSAPNFPHGIIDDIPSLATIAEKHNIGLHVDCCLGSFLIPFLEEAGFPAQPFDFRIPGVTSISCDTHKYGFAPKGSSVIMYRTKALRKYQFFFATEWTGGIYLSPTMAALIAGCWTALMRLGKYGYIDATKKIVGCTKKIEVGIRKIDDLFVLGKPLVSVIAFGSNTLNIYNIGDKMNERGWNLNSLQNPPAIHIACTLLTVPHAEQFIKDLQDCVNEAKSDSNKNSEGTAAIYGMTARLPDKSLTNEVLGGYLDTIYSI</sequence>
<dbReference type="PANTHER" id="PTHR42735">
    <property type="match status" value="1"/>
</dbReference>
<keyword evidence="9" id="KW-1133">Transmembrane helix</keyword>
<evidence type="ECO:0000313" key="10">
    <source>
        <dbReference type="EMBL" id="CAG8442271.1"/>
    </source>
</evidence>
<dbReference type="GO" id="GO:0005783">
    <property type="term" value="C:endoplasmic reticulum"/>
    <property type="evidence" value="ECO:0007669"/>
    <property type="project" value="TreeGrafter"/>
</dbReference>
<dbReference type="InterPro" id="IPR015421">
    <property type="entry name" value="PyrdxlP-dep_Trfase_major"/>
</dbReference>
<organism evidence="10 11">
    <name type="scientific">Diversispora eburnea</name>
    <dbReference type="NCBI Taxonomy" id="1213867"/>
    <lineage>
        <taxon>Eukaryota</taxon>
        <taxon>Fungi</taxon>
        <taxon>Fungi incertae sedis</taxon>
        <taxon>Mucoromycota</taxon>
        <taxon>Glomeromycotina</taxon>
        <taxon>Glomeromycetes</taxon>
        <taxon>Diversisporales</taxon>
        <taxon>Diversisporaceae</taxon>
        <taxon>Diversispora</taxon>
    </lineage>
</organism>